<evidence type="ECO:0000256" key="4">
    <source>
        <dbReference type="ARBA" id="ARBA00022597"/>
    </source>
</evidence>
<dbReference type="Pfam" id="PF00563">
    <property type="entry name" value="EAL"/>
    <property type="match status" value="1"/>
</dbReference>
<feature type="transmembrane region" description="Helical" evidence="8">
    <location>
        <begin position="192"/>
        <end position="213"/>
    </location>
</feature>
<dbReference type="GO" id="GO:0009401">
    <property type="term" value="P:phosphoenolpyruvate-dependent sugar phosphotransferase system"/>
    <property type="evidence" value="ECO:0007669"/>
    <property type="project" value="InterPro"/>
</dbReference>
<reference evidence="11 12" key="1">
    <citation type="submission" date="2017-09" db="EMBL/GenBank/DDBJ databases">
        <title>Genomics of the genus Arcobacter.</title>
        <authorList>
            <person name="Perez-Cataluna A."/>
            <person name="Figueras M.J."/>
            <person name="Salas-Masso N."/>
        </authorList>
    </citation>
    <scope>NUCLEOTIDE SEQUENCE [LARGE SCALE GENOMIC DNA]</scope>
    <source>
        <strain evidence="11 12">CECT 7386</strain>
    </source>
</reference>
<feature type="transmembrane region" description="Helical" evidence="8">
    <location>
        <begin position="42"/>
        <end position="62"/>
    </location>
</feature>
<keyword evidence="2" id="KW-0813">Transport</keyword>
<accession>A0AAX2AI58</accession>
<feature type="transmembrane region" description="Helical" evidence="8">
    <location>
        <begin position="242"/>
        <end position="261"/>
    </location>
</feature>
<dbReference type="SUPFAM" id="SSF141868">
    <property type="entry name" value="EAL domain-like"/>
    <property type="match status" value="1"/>
</dbReference>
<keyword evidence="5 8" id="KW-0812">Transmembrane</keyword>
<proteinExistence type="predicted"/>
<sequence length="547" mass="63889">MEIYAFFIPIISTYLYIYLYKIKSLKIIKENYIISNQLKIVVNSLIPILIVYLFLTFLIPYISEFLQIILEKFFLSITENFSIEIKTFIQVITTHIIWWLTGIHGTHIYNIFADLSYSQQEIFQNLTSETFIYSFLVFGGAGSTLSLIIAIILKSKNHHNRKISFISFPFAIFNINEILLFGLPIIMNFTLLIPFLLLPIINFFTSYLVFSFFAIPESDYILSWTTPIFVSGYLLGNAQSYIFVFLQLFNLIVGVFVYLPFLKLYDQSQELNNNTKKLKEKFNIKDQVDIIEEISFFKTQAEIIKEKSNTHKMVEDLISGDLLLYYQPKIDIKNDQCYGFEALLRFKTKDNKIVGPYFISQIEKAGYNFVIDLWVINQVLQDLEKWHKKSFFPRISINLSPESISNEYIINKIIRKLKNKNVEIEILERTFASEHCKFMKNILKLKANGFAISIDDFGTGFSSLQYLHILPANIIKLDKTLLDNITTSKGKILYKDIAKMCQHLNYTLISEGVETKEDVDFLKSIKIDIIQGFYYSKAIPFNEVYFF</sequence>
<feature type="domain" description="PTS EIIC type-3" evidence="10">
    <location>
        <begin position="1"/>
        <end position="261"/>
    </location>
</feature>
<dbReference type="InterPro" id="IPR001633">
    <property type="entry name" value="EAL_dom"/>
</dbReference>
<evidence type="ECO:0000256" key="5">
    <source>
        <dbReference type="ARBA" id="ARBA00022692"/>
    </source>
</evidence>
<keyword evidence="12" id="KW-1185">Reference proteome</keyword>
<evidence type="ECO:0000256" key="6">
    <source>
        <dbReference type="ARBA" id="ARBA00022989"/>
    </source>
</evidence>
<evidence type="ECO:0000313" key="11">
    <source>
        <dbReference type="EMBL" id="RXK15840.1"/>
    </source>
</evidence>
<dbReference type="AlphaFoldDB" id="A0AAX2AI58"/>
<dbReference type="PROSITE" id="PS50883">
    <property type="entry name" value="EAL"/>
    <property type="match status" value="1"/>
</dbReference>
<keyword evidence="4" id="KW-0762">Sugar transport</keyword>
<dbReference type="GO" id="GO:0008982">
    <property type="term" value="F:protein-N(PI)-phosphohistidine-sugar phosphotransferase activity"/>
    <property type="evidence" value="ECO:0007669"/>
    <property type="project" value="InterPro"/>
</dbReference>
<evidence type="ECO:0000256" key="8">
    <source>
        <dbReference type="SAM" id="Phobius"/>
    </source>
</evidence>
<keyword evidence="6 8" id="KW-1133">Transmembrane helix</keyword>
<gene>
    <name evidence="11" type="ORF">CP985_06590</name>
</gene>
<dbReference type="CDD" id="cd01948">
    <property type="entry name" value="EAL"/>
    <property type="match status" value="1"/>
</dbReference>
<dbReference type="PANTHER" id="PTHR33121">
    <property type="entry name" value="CYCLIC DI-GMP PHOSPHODIESTERASE PDEF"/>
    <property type="match status" value="1"/>
</dbReference>
<evidence type="ECO:0008006" key="13">
    <source>
        <dbReference type="Google" id="ProtNLM"/>
    </source>
</evidence>
<comment type="caution">
    <text evidence="11">The sequence shown here is derived from an EMBL/GenBank/DDBJ whole genome shotgun (WGS) entry which is preliminary data.</text>
</comment>
<feature type="transmembrane region" description="Helical" evidence="8">
    <location>
        <begin position="131"/>
        <end position="153"/>
    </location>
</feature>
<name>A0AAX2AI58_9BACT</name>
<feature type="transmembrane region" description="Helical" evidence="8">
    <location>
        <begin position="6"/>
        <end position="22"/>
    </location>
</feature>
<dbReference type="Proteomes" id="UP000290092">
    <property type="component" value="Unassembled WGS sequence"/>
</dbReference>
<dbReference type="InterPro" id="IPR050706">
    <property type="entry name" value="Cyclic-di-GMP_PDE-like"/>
</dbReference>
<dbReference type="InterPro" id="IPR003352">
    <property type="entry name" value="PTS_EIIC"/>
</dbReference>
<evidence type="ECO:0000259" key="9">
    <source>
        <dbReference type="PROSITE" id="PS50883"/>
    </source>
</evidence>
<evidence type="ECO:0000256" key="3">
    <source>
        <dbReference type="ARBA" id="ARBA00022475"/>
    </source>
</evidence>
<dbReference type="Gene3D" id="3.20.20.450">
    <property type="entry name" value="EAL domain"/>
    <property type="match status" value="1"/>
</dbReference>
<evidence type="ECO:0000313" key="12">
    <source>
        <dbReference type="Proteomes" id="UP000290092"/>
    </source>
</evidence>
<evidence type="ECO:0000256" key="1">
    <source>
        <dbReference type="ARBA" id="ARBA00004651"/>
    </source>
</evidence>
<dbReference type="SMART" id="SM00052">
    <property type="entry name" value="EAL"/>
    <property type="match status" value="1"/>
</dbReference>
<dbReference type="PROSITE" id="PS51105">
    <property type="entry name" value="PTS_EIIC_TYPE_3"/>
    <property type="match status" value="1"/>
</dbReference>
<dbReference type="EMBL" id="NXID01000020">
    <property type="protein sequence ID" value="RXK15840.1"/>
    <property type="molecule type" value="Genomic_DNA"/>
</dbReference>
<feature type="domain" description="EAL" evidence="9">
    <location>
        <begin position="306"/>
        <end position="547"/>
    </location>
</feature>
<dbReference type="Pfam" id="PF02378">
    <property type="entry name" value="PTS_EIIC"/>
    <property type="match status" value="1"/>
</dbReference>
<dbReference type="PANTHER" id="PTHR33121:SF70">
    <property type="entry name" value="SIGNALING PROTEIN YKOW"/>
    <property type="match status" value="1"/>
</dbReference>
<keyword evidence="3" id="KW-1003">Cell membrane</keyword>
<evidence type="ECO:0000256" key="2">
    <source>
        <dbReference type="ARBA" id="ARBA00022448"/>
    </source>
</evidence>
<keyword evidence="7 8" id="KW-0472">Membrane</keyword>
<comment type="subcellular location">
    <subcellularLocation>
        <location evidence="1">Cell membrane</location>
        <topology evidence="1">Multi-pass membrane protein</topology>
    </subcellularLocation>
</comment>
<feature type="transmembrane region" description="Helical" evidence="8">
    <location>
        <begin position="165"/>
        <end position="186"/>
    </location>
</feature>
<dbReference type="GO" id="GO:0071111">
    <property type="term" value="F:cyclic-guanylate-specific phosphodiesterase activity"/>
    <property type="evidence" value="ECO:0007669"/>
    <property type="project" value="InterPro"/>
</dbReference>
<dbReference type="InterPro" id="IPR035919">
    <property type="entry name" value="EAL_sf"/>
</dbReference>
<evidence type="ECO:0000259" key="10">
    <source>
        <dbReference type="PROSITE" id="PS51105"/>
    </source>
</evidence>
<organism evidence="11 12">
    <name type="scientific">Malaciobacter mytili LMG 24559</name>
    <dbReference type="NCBI Taxonomy" id="1032238"/>
    <lineage>
        <taxon>Bacteria</taxon>
        <taxon>Pseudomonadati</taxon>
        <taxon>Campylobacterota</taxon>
        <taxon>Epsilonproteobacteria</taxon>
        <taxon>Campylobacterales</taxon>
        <taxon>Arcobacteraceae</taxon>
        <taxon>Malaciobacter</taxon>
    </lineage>
</organism>
<dbReference type="InterPro" id="IPR004501">
    <property type="entry name" value="PTS_EIIC_3"/>
</dbReference>
<evidence type="ECO:0000256" key="7">
    <source>
        <dbReference type="ARBA" id="ARBA00023136"/>
    </source>
</evidence>
<protein>
    <recommendedName>
        <fullName evidence="13">Diguanylate phosphodiesterase (CelB domain)</fullName>
    </recommendedName>
</protein>
<dbReference type="GO" id="GO:0005886">
    <property type="term" value="C:plasma membrane"/>
    <property type="evidence" value="ECO:0007669"/>
    <property type="project" value="UniProtKB-SubCell"/>
</dbReference>